<name>A0A9X0D5Y7_9CNID</name>
<evidence type="ECO:0000313" key="3">
    <source>
        <dbReference type="EMBL" id="KAJ7386099.1"/>
    </source>
</evidence>
<comment type="caution">
    <text evidence="3">The sequence shown here is derived from an EMBL/GenBank/DDBJ whole genome shotgun (WGS) entry which is preliminary data.</text>
</comment>
<dbReference type="EMBL" id="MU825878">
    <property type="protein sequence ID" value="KAJ7386099.1"/>
    <property type="molecule type" value="Genomic_DNA"/>
</dbReference>
<sequence length="127" mass="15262">MPSSLNQIQASITHSEQRIEDLKIEVRNHQEQLRSPNITFNIEGFINNFETLEYGSLLESIDILVSIRQLADDCRQILDEEIKIRRWKRQLQRALECQERMQKRKEERRNNMKRRPSSPRICKQISE</sequence>
<evidence type="ECO:0000256" key="2">
    <source>
        <dbReference type="SAM" id="MobiDB-lite"/>
    </source>
</evidence>
<feature type="coiled-coil region" evidence="1">
    <location>
        <begin position="5"/>
        <end position="32"/>
    </location>
</feature>
<dbReference type="AlphaFoldDB" id="A0A9X0D5Y7"/>
<keyword evidence="1" id="KW-0175">Coiled coil</keyword>
<feature type="region of interest" description="Disordered" evidence="2">
    <location>
        <begin position="102"/>
        <end position="127"/>
    </location>
</feature>
<keyword evidence="4" id="KW-1185">Reference proteome</keyword>
<evidence type="ECO:0000313" key="4">
    <source>
        <dbReference type="Proteomes" id="UP001163046"/>
    </source>
</evidence>
<organism evidence="3 4">
    <name type="scientific">Desmophyllum pertusum</name>
    <dbReference type="NCBI Taxonomy" id="174260"/>
    <lineage>
        <taxon>Eukaryota</taxon>
        <taxon>Metazoa</taxon>
        <taxon>Cnidaria</taxon>
        <taxon>Anthozoa</taxon>
        <taxon>Hexacorallia</taxon>
        <taxon>Scleractinia</taxon>
        <taxon>Caryophylliina</taxon>
        <taxon>Caryophylliidae</taxon>
        <taxon>Desmophyllum</taxon>
    </lineage>
</organism>
<protein>
    <submittedName>
        <fullName evidence="3">Uncharacterized protein</fullName>
    </submittedName>
</protein>
<accession>A0A9X0D5Y7</accession>
<reference evidence="3" key="1">
    <citation type="submission" date="2023-01" db="EMBL/GenBank/DDBJ databases">
        <title>Genome assembly of the deep-sea coral Lophelia pertusa.</title>
        <authorList>
            <person name="Herrera S."/>
            <person name="Cordes E."/>
        </authorList>
    </citation>
    <scope>NUCLEOTIDE SEQUENCE</scope>
    <source>
        <strain evidence="3">USNM1676648</strain>
        <tissue evidence="3">Polyp</tissue>
    </source>
</reference>
<proteinExistence type="predicted"/>
<gene>
    <name evidence="3" type="ORF">OS493_012442</name>
</gene>
<evidence type="ECO:0000256" key="1">
    <source>
        <dbReference type="SAM" id="Coils"/>
    </source>
</evidence>
<dbReference type="Proteomes" id="UP001163046">
    <property type="component" value="Unassembled WGS sequence"/>
</dbReference>